<dbReference type="EMBL" id="CATQJL010000223">
    <property type="protein sequence ID" value="CAJ0600396.1"/>
    <property type="molecule type" value="Genomic_DNA"/>
</dbReference>
<keyword evidence="4" id="KW-1185">Reference proteome</keyword>
<comment type="caution">
    <text evidence="3">The sequence shown here is derived from an EMBL/GenBank/DDBJ whole genome shotgun (WGS) entry which is preliminary data.</text>
</comment>
<dbReference type="GO" id="GO:0006309">
    <property type="term" value="P:apoptotic DNA fragmentation"/>
    <property type="evidence" value="ECO:0007669"/>
    <property type="project" value="TreeGrafter"/>
</dbReference>
<name>A0AA36M6W4_CYLNA</name>
<gene>
    <name evidence="3" type="ORF">CYNAS_LOCUS12379</name>
</gene>
<dbReference type="PANTHER" id="PTHR10858:SF30">
    <property type="entry name" value="CELL-DEATH-RELATED NUCLEASE 7"/>
    <property type="match status" value="1"/>
</dbReference>
<keyword evidence="2" id="KW-0378">Hydrolase</keyword>
<dbReference type="AlphaFoldDB" id="A0AA36M6W4"/>
<reference evidence="3" key="1">
    <citation type="submission" date="2023-07" db="EMBL/GenBank/DDBJ databases">
        <authorList>
            <consortium name="CYATHOMIX"/>
        </authorList>
    </citation>
    <scope>NUCLEOTIDE SEQUENCE</scope>
    <source>
        <strain evidence="3">N/A</strain>
    </source>
</reference>
<dbReference type="InterPro" id="IPR004947">
    <property type="entry name" value="DNase_II"/>
</dbReference>
<evidence type="ECO:0000313" key="4">
    <source>
        <dbReference type="Proteomes" id="UP001176961"/>
    </source>
</evidence>
<accession>A0AA36M6W4</accession>
<dbReference type="CDD" id="cd09120">
    <property type="entry name" value="PLDc_DNaseII_1"/>
    <property type="match status" value="1"/>
</dbReference>
<evidence type="ECO:0000256" key="1">
    <source>
        <dbReference type="ARBA" id="ARBA00007527"/>
    </source>
</evidence>
<protein>
    <submittedName>
        <fullName evidence="3">Uncharacterized protein</fullName>
    </submittedName>
</protein>
<evidence type="ECO:0000256" key="2">
    <source>
        <dbReference type="ARBA" id="ARBA00022801"/>
    </source>
</evidence>
<dbReference type="Proteomes" id="UP001176961">
    <property type="component" value="Unassembled WGS sequence"/>
</dbReference>
<organism evidence="3 4">
    <name type="scientific">Cylicocyclus nassatus</name>
    <name type="common">Nematode worm</name>
    <dbReference type="NCBI Taxonomy" id="53992"/>
    <lineage>
        <taxon>Eukaryota</taxon>
        <taxon>Metazoa</taxon>
        <taxon>Ecdysozoa</taxon>
        <taxon>Nematoda</taxon>
        <taxon>Chromadorea</taxon>
        <taxon>Rhabditida</taxon>
        <taxon>Rhabditina</taxon>
        <taxon>Rhabditomorpha</taxon>
        <taxon>Strongyloidea</taxon>
        <taxon>Strongylidae</taxon>
        <taxon>Cylicocyclus</taxon>
    </lineage>
</organism>
<sequence>MEGNDVDWFAAIKLPSDVDTDKGRRFIYFDPWIGEWTQSELLISSNKSAIGATLSQLYNINKKTASVIDSWSRNSVVESRPVSHPLERTFAIAYNDDRPSGPVVSGLAHSKGVAVFDHFVGFWMVHSVPNFPPSRGKYSYPGSGAVYGQSFLCMSISSNSLEDVGQYMRYAHVNPYLTNLPKYHKILAPSLVDVVNKKSLSKSATIFSTIRRIETLGGKKLIAFSKHKKYGKDLWYDLIALNLNSQMAVETWRKGSTQNIGSTCNESDPSRNVYDVNTVKLLGKRFKYWKDHSKWGVSMNAYVPAVCIGDINRQKSQYKRGGGAVCMEDVKLWEAFIQSVKCYDLCKTM</sequence>
<evidence type="ECO:0000313" key="3">
    <source>
        <dbReference type="EMBL" id="CAJ0600396.1"/>
    </source>
</evidence>
<dbReference type="Pfam" id="PF03265">
    <property type="entry name" value="DNase_II"/>
    <property type="match status" value="1"/>
</dbReference>
<dbReference type="GO" id="GO:0004531">
    <property type="term" value="F:deoxyribonuclease II activity"/>
    <property type="evidence" value="ECO:0007669"/>
    <property type="project" value="InterPro"/>
</dbReference>
<comment type="similarity">
    <text evidence="1">Belongs to the DNase II family.</text>
</comment>
<proteinExistence type="inferred from homology"/>
<dbReference type="PANTHER" id="PTHR10858">
    <property type="entry name" value="DEOXYRIBONUCLEASE II"/>
    <property type="match status" value="1"/>
</dbReference>